<name>A0A6P4ZQL8_BRABE</name>
<keyword evidence="2" id="KW-1185">Reference proteome</keyword>
<protein>
    <submittedName>
        <fullName evidence="3">Uncharacterized protein LOC109484604</fullName>
    </submittedName>
</protein>
<evidence type="ECO:0000256" key="1">
    <source>
        <dbReference type="SAM" id="SignalP"/>
    </source>
</evidence>
<feature type="signal peptide" evidence="1">
    <location>
        <begin position="1"/>
        <end position="22"/>
    </location>
</feature>
<dbReference type="KEGG" id="bbel:109484604"/>
<dbReference type="RefSeq" id="XP_019643505.1">
    <property type="nucleotide sequence ID" value="XM_019787946.1"/>
</dbReference>
<dbReference type="Proteomes" id="UP000515135">
    <property type="component" value="Unplaced"/>
</dbReference>
<dbReference type="OrthoDB" id="6082640at2759"/>
<dbReference type="AlphaFoldDB" id="A0A6P4ZQL8"/>
<reference evidence="3" key="1">
    <citation type="submission" date="2025-08" db="UniProtKB">
        <authorList>
            <consortium name="RefSeq"/>
        </authorList>
    </citation>
    <scope>IDENTIFICATION</scope>
    <source>
        <tissue evidence="3">Gonad</tissue>
    </source>
</reference>
<sequence length="197" mass="23112">MKIWRASLLLLVVFCLVWQSEGWWRRRRRRRCPSPSPNLAAPTYWKCIGQTRSSLMSSGPVVNRDTSCYGHPRSSNSAGSAPFFHGRTRLFRRRRRGVDTVFQWSPSHRVLLFRGEVFEWGVGAKMRWWEGLRCPSDCAVKWKRSPAGYSTCTRAQAELFSRQYKSCYGSYRLFTNNCHYFVNRLMKYLDSGCTRMP</sequence>
<gene>
    <name evidence="3" type="primary">LOC109484604</name>
</gene>
<organism evidence="2 3">
    <name type="scientific">Branchiostoma belcheri</name>
    <name type="common">Amphioxus</name>
    <dbReference type="NCBI Taxonomy" id="7741"/>
    <lineage>
        <taxon>Eukaryota</taxon>
        <taxon>Metazoa</taxon>
        <taxon>Chordata</taxon>
        <taxon>Cephalochordata</taxon>
        <taxon>Leptocardii</taxon>
        <taxon>Amphioxiformes</taxon>
        <taxon>Branchiostomatidae</taxon>
        <taxon>Branchiostoma</taxon>
    </lineage>
</organism>
<proteinExistence type="predicted"/>
<accession>A0A6P4ZQL8</accession>
<dbReference type="GeneID" id="109484604"/>
<evidence type="ECO:0000313" key="2">
    <source>
        <dbReference type="Proteomes" id="UP000515135"/>
    </source>
</evidence>
<evidence type="ECO:0000313" key="3">
    <source>
        <dbReference type="RefSeq" id="XP_019643505.1"/>
    </source>
</evidence>
<feature type="chain" id="PRO_5027789412" evidence="1">
    <location>
        <begin position="23"/>
        <end position="197"/>
    </location>
</feature>
<keyword evidence="1" id="KW-0732">Signal</keyword>